<proteinExistence type="predicted"/>
<evidence type="ECO:0000259" key="4">
    <source>
        <dbReference type="Pfam" id="PF13439"/>
    </source>
</evidence>
<dbReference type="Pfam" id="PF13439">
    <property type="entry name" value="Glyco_transf_4"/>
    <property type="match status" value="1"/>
</dbReference>
<organism evidence="5 6">
    <name type="scientific">Skermanella aerolata</name>
    <dbReference type="NCBI Taxonomy" id="393310"/>
    <lineage>
        <taxon>Bacteria</taxon>
        <taxon>Pseudomonadati</taxon>
        <taxon>Pseudomonadota</taxon>
        <taxon>Alphaproteobacteria</taxon>
        <taxon>Rhodospirillales</taxon>
        <taxon>Azospirillaceae</taxon>
        <taxon>Skermanella</taxon>
    </lineage>
</organism>
<dbReference type="RefSeq" id="WP_052831186.1">
    <property type="nucleotide sequence ID" value="NZ_BJYZ01000020.1"/>
</dbReference>
<accession>A0A512DV08</accession>
<gene>
    <name evidence="5" type="ORF">SAE02_44470</name>
</gene>
<evidence type="ECO:0000313" key="5">
    <source>
        <dbReference type="EMBL" id="GEO40299.1"/>
    </source>
</evidence>
<dbReference type="PANTHER" id="PTHR46401">
    <property type="entry name" value="GLYCOSYLTRANSFERASE WBBK-RELATED"/>
    <property type="match status" value="1"/>
</dbReference>
<comment type="caution">
    <text evidence="5">The sequence shown here is derived from an EMBL/GenBank/DDBJ whole genome shotgun (WGS) entry which is preliminary data.</text>
</comment>
<feature type="domain" description="Glycosyl transferase family 1" evidence="3">
    <location>
        <begin position="227"/>
        <end position="382"/>
    </location>
</feature>
<dbReference type="SUPFAM" id="SSF53756">
    <property type="entry name" value="UDP-Glycosyltransferase/glycogen phosphorylase"/>
    <property type="match status" value="2"/>
</dbReference>
<dbReference type="OrthoDB" id="186663at2"/>
<protein>
    <recommendedName>
        <fullName evidence="7">Glycosyl transferase family 1</fullName>
    </recommendedName>
</protein>
<feature type="domain" description="Glycosyl transferase family 1" evidence="3">
    <location>
        <begin position="874"/>
        <end position="1017"/>
    </location>
</feature>
<dbReference type="Proteomes" id="UP000321523">
    <property type="component" value="Unassembled WGS sequence"/>
</dbReference>
<keyword evidence="6" id="KW-1185">Reference proteome</keyword>
<feature type="region of interest" description="Disordered" evidence="2">
    <location>
        <begin position="1057"/>
        <end position="1090"/>
    </location>
</feature>
<dbReference type="InterPro" id="IPR001296">
    <property type="entry name" value="Glyco_trans_1"/>
</dbReference>
<dbReference type="GO" id="GO:0009103">
    <property type="term" value="P:lipopolysaccharide biosynthetic process"/>
    <property type="evidence" value="ECO:0007669"/>
    <property type="project" value="TreeGrafter"/>
</dbReference>
<evidence type="ECO:0000256" key="1">
    <source>
        <dbReference type="ARBA" id="ARBA00022679"/>
    </source>
</evidence>
<evidence type="ECO:0000259" key="3">
    <source>
        <dbReference type="Pfam" id="PF00534"/>
    </source>
</evidence>
<feature type="compositionally biased region" description="Basic and acidic residues" evidence="2">
    <location>
        <begin position="1057"/>
        <end position="1066"/>
    </location>
</feature>
<feature type="compositionally biased region" description="Basic and acidic residues" evidence="2">
    <location>
        <begin position="1079"/>
        <end position="1090"/>
    </location>
</feature>
<dbReference type="CDD" id="cd03809">
    <property type="entry name" value="GT4_MtfB-like"/>
    <property type="match status" value="2"/>
</dbReference>
<feature type="domain" description="Glycosyltransferase subfamily 4-like N-terminal" evidence="4">
    <location>
        <begin position="18"/>
        <end position="202"/>
    </location>
</feature>
<dbReference type="Gene3D" id="3.40.50.2000">
    <property type="entry name" value="Glycogen Phosphorylase B"/>
    <property type="match status" value="3"/>
</dbReference>
<sequence>MRIVLDLQACQSPSRLRGIGRYSLELAKAMACRPRGHEIVVTMNGALSDTVEPIRTAFDGLVPWENMVVWSQPAGVSFLTGESWWRIQAAEAVRERFLQGLRPDIVHVTSLFEGMYHDVTTSVGATVSSLPTAITLYDLIPLANPEVLPEDPRSLEWYSRKLLSLRRANLLLAISDHSAREALQMLDLGGDHVRTIYSAADPKFCPADLSRPENDAARSLKKRLGITRPFVLFVGTVDAHKNLAGMLEAYARLPRDMRKSHQLVLVCVVNPPDRVRVPIMAREAGLSENDYVLTGQVPDTDLVELYRQCRLFVCPSLREGFGLPALEAMACGTPAITSDTTSFPEVVGRADAMFDPRSAEAISSRMTKVLGDPGLLAELSRHGLERAKHYSWEATASKTLDAFEELHERRNRAATGNRVQAILPTRRPRLALVGQLPPAPSRVAEWSATMLADLVRHYDVECVTPQQTILRPSGGGGTPVRTPEWLVMNASAFDRVVYALGDDATCLPWMLDTLQRVPGTVVLHDRGIARSLATLEAETGEPLLLRQVYLSYGWTAAAEAARSGDILATAEKYACLTGIAAIATGVIRLSDGARQKPDQDIADLIELERAATAAVIVEAIERQSQNARLSILQRLSEDIVAIEAPEVPGGADWETIVRCGAENLPGVGRLRQILVDVSEVSLRDAGTGIQRVAKNILIELIKKPPVGFRVEPVMDDGSGTLRYTRAFAARIMGIPDLGLPEDLVDTRVGDIFVGLDLASHLIEGRTALNRSLLLRGIRSYFVVYDLLPLIQPDWFVPFHHFRIWVEQIATHCEGLLCISRSVADQLFDWLPNLDVQRSTPLRIGHFHLGADIGNASPHAEAEEPGADVTRVLRSRHPVFLTVGTIEPRKGHAQALAAFEQLWSDGCEAELVIIGKQGWKVEKLVERISSHPQLGKRLHWFARASDADLNALYDGCTALLAVSLDEGFGLPLIEAAKHGQAILARDIPVFHEIAGKHATYFSGTSGRDLADALRLWMRRDAEGGTPTTADMPWLTWEQSAARFTEVIFDGRWDAAYHADRQGSDRKQLPASSKPAGSEIKMNETKVAEEVD</sequence>
<evidence type="ECO:0008006" key="7">
    <source>
        <dbReference type="Google" id="ProtNLM"/>
    </source>
</evidence>
<dbReference type="PANTHER" id="PTHR46401:SF2">
    <property type="entry name" value="GLYCOSYLTRANSFERASE WBBK-RELATED"/>
    <property type="match status" value="1"/>
</dbReference>
<dbReference type="AlphaFoldDB" id="A0A512DV08"/>
<dbReference type="EMBL" id="BJYZ01000020">
    <property type="protein sequence ID" value="GEO40299.1"/>
    <property type="molecule type" value="Genomic_DNA"/>
</dbReference>
<keyword evidence="1" id="KW-0808">Transferase</keyword>
<name>A0A512DV08_9PROT</name>
<evidence type="ECO:0000313" key="6">
    <source>
        <dbReference type="Proteomes" id="UP000321523"/>
    </source>
</evidence>
<evidence type="ECO:0000256" key="2">
    <source>
        <dbReference type="SAM" id="MobiDB-lite"/>
    </source>
</evidence>
<dbReference type="GO" id="GO:0016757">
    <property type="term" value="F:glycosyltransferase activity"/>
    <property type="evidence" value="ECO:0007669"/>
    <property type="project" value="InterPro"/>
</dbReference>
<dbReference type="InterPro" id="IPR028098">
    <property type="entry name" value="Glyco_trans_4-like_N"/>
</dbReference>
<reference evidence="5 6" key="1">
    <citation type="submission" date="2019-07" db="EMBL/GenBank/DDBJ databases">
        <title>Whole genome shotgun sequence of Skermanella aerolata NBRC 106429.</title>
        <authorList>
            <person name="Hosoyama A."/>
            <person name="Uohara A."/>
            <person name="Ohji S."/>
            <person name="Ichikawa N."/>
        </authorList>
    </citation>
    <scope>NUCLEOTIDE SEQUENCE [LARGE SCALE GENOMIC DNA]</scope>
    <source>
        <strain evidence="5 6">NBRC 106429</strain>
    </source>
</reference>
<dbReference type="Pfam" id="PF00534">
    <property type="entry name" value="Glycos_transf_1"/>
    <property type="match status" value="2"/>
</dbReference>